<reference evidence="1" key="1">
    <citation type="submission" date="2018-02" db="EMBL/GenBank/DDBJ databases">
        <title>The genomes of Aspergillus section Nigri reveals drivers in fungal speciation.</title>
        <authorList>
            <consortium name="DOE Joint Genome Institute"/>
            <person name="Vesth T.C."/>
            <person name="Nybo J."/>
            <person name="Theobald S."/>
            <person name="Brandl J."/>
            <person name="Frisvad J.C."/>
            <person name="Nielsen K.F."/>
            <person name="Lyhne E.K."/>
            <person name="Kogle M.E."/>
            <person name="Kuo A."/>
            <person name="Riley R."/>
            <person name="Clum A."/>
            <person name="Nolan M."/>
            <person name="Lipzen A."/>
            <person name="Salamov A."/>
            <person name="Henrissat B."/>
            <person name="Wiebenga A."/>
            <person name="De vries R.P."/>
            <person name="Grigoriev I.V."/>
            <person name="Mortensen U.H."/>
            <person name="Andersen M.R."/>
            <person name="Baker S.E."/>
        </authorList>
    </citation>
    <scope>NUCLEOTIDE SEQUENCE</scope>
    <source>
        <strain evidence="1">CBS 121060</strain>
    </source>
</reference>
<evidence type="ECO:0000313" key="2">
    <source>
        <dbReference type="Proteomes" id="UP000249661"/>
    </source>
</evidence>
<gene>
    <name evidence="1" type="ORF">BO66DRAFT_441348</name>
</gene>
<dbReference type="EMBL" id="KZ824976">
    <property type="protein sequence ID" value="RAH67153.1"/>
    <property type="molecule type" value="Genomic_DNA"/>
</dbReference>
<keyword evidence="2" id="KW-1185">Reference proteome</keyword>
<sequence>MSATAHLWIEEDVNNSEVLNAVNPHPELGYFHGWADPKQQLGMTASLHARLVSLRRITALRLMKVSLSVLYHTLWKSL</sequence>
<organism evidence="1 2">
    <name type="scientific">Aspergillus aculeatinus CBS 121060</name>
    <dbReference type="NCBI Taxonomy" id="1448322"/>
    <lineage>
        <taxon>Eukaryota</taxon>
        <taxon>Fungi</taxon>
        <taxon>Dikarya</taxon>
        <taxon>Ascomycota</taxon>
        <taxon>Pezizomycotina</taxon>
        <taxon>Eurotiomycetes</taxon>
        <taxon>Eurotiomycetidae</taxon>
        <taxon>Eurotiales</taxon>
        <taxon>Aspergillaceae</taxon>
        <taxon>Aspergillus</taxon>
        <taxon>Aspergillus subgen. Circumdati</taxon>
    </lineage>
</organism>
<evidence type="ECO:0000313" key="1">
    <source>
        <dbReference type="EMBL" id="RAH67153.1"/>
    </source>
</evidence>
<name>A0ACD1H0Q7_9EURO</name>
<proteinExistence type="predicted"/>
<accession>A0ACD1H0Q7</accession>
<dbReference type="Proteomes" id="UP000249661">
    <property type="component" value="Unassembled WGS sequence"/>
</dbReference>
<protein>
    <submittedName>
        <fullName evidence="1">Uncharacterized protein</fullName>
    </submittedName>
</protein>